<dbReference type="OrthoDB" id="10263751at2759"/>
<dbReference type="RefSeq" id="XP_003870420.1">
    <property type="nucleotide sequence ID" value="XM_003870371.1"/>
</dbReference>
<dbReference type="KEGG" id="cot:CORT_0F00610"/>
<evidence type="ECO:0000313" key="3">
    <source>
        <dbReference type="EMBL" id="CCG24290.1"/>
    </source>
</evidence>
<dbReference type="PROSITE" id="PS51352">
    <property type="entry name" value="THIOREDOXIN_2"/>
    <property type="match status" value="1"/>
</dbReference>
<dbReference type="EMBL" id="HE681724">
    <property type="protein sequence ID" value="CCG24290.1"/>
    <property type="molecule type" value="Genomic_DNA"/>
</dbReference>
<feature type="compositionally biased region" description="Low complexity" evidence="1">
    <location>
        <begin position="9"/>
        <end position="22"/>
    </location>
</feature>
<evidence type="ECO:0000313" key="4">
    <source>
        <dbReference type="Proteomes" id="UP000005018"/>
    </source>
</evidence>
<sequence length="157" mass="17415">MLQDIKTKQQLASALQSQYQSSETASRKPATGVDPGTSSRTKIQSKAMDMASNIGLGSGSNTSNQDHVIVVDFFDDCDHCSQMNSKLDEYSNWYQNQSKPVDFYKVNIDDKESKSFASEYSINSIPTTLFFKKGKLVDKVVGSEPAEIKKVLDNDLL</sequence>
<dbReference type="GO" id="GO:0015035">
    <property type="term" value="F:protein-disulfide reductase activity"/>
    <property type="evidence" value="ECO:0007669"/>
    <property type="project" value="TreeGrafter"/>
</dbReference>
<dbReference type="InterPro" id="IPR013766">
    <property type="entry name" value="Thioredoxin_domain"/>
</dbReference>
<reference evidence="3 4" key="1">
    <citation type="journal article" date="2012" name="PLoS ONE">
        <title>Sequence and analysis of the genome of the pathogenic yeast Candida orthopsilosis.</title>
        <authorList>
            <person name="Riccombeni A."/>
            <person name="Vidanes G."/>
            <person name="Proux-Wera E."/>
            <person name="Wolfe K.H."/>
            <person name="Butler G."/>
        </authorList>
    </citation>
    <scope>NUCLEOTIDE SEQUENCE [LARGE SCALE GENOMIC DNA]</scope>
    <source>
        <strain evidence="3 4">Co 90-125</strain>
    </source>
</reference>
<dbReference type="Gene3D" id="3.40.30.10">
    <property type="entry name" value="Glutaredoxin"/>
    <property type="match status" value="1"/>
</dbReference>
<dbReference type="HOGENOM" id="CLU_1677638_0_0_1"/>
<evidence type="ECO:0000259" key="2">
    <source>
        <dbReference type="PROSITE" id="PS51352"/>
    </source>
</evidence>
<feature type="domain" description="Thioredoxin" evidence="2">
    <location>
        <begin position="41"/>
        <end position="157"/>
    </location>
</feature>
<organism evidence="3 4">
    <name type="scientific">Candida orthopsilosis (strain 90-125)</name>
    <name type="common">Yeast</name>
    <dbReference type="NCBI Taxonomy" id="1136231"/>
    <lineage>
        <taxon>Eukaryota</taxon>
        <taxon>Fungi</taxon>
        <taxon>Dikarya</taxon>
        <taxon>Ascomycota</taxon>
        <taxon>Saccharomycotina</taxon>
        <taxon>Pichiomycetes</taxon>
        <taxon>Debaryomycetaceae</taxon>
        <taxon>Candida/Lodderomyces clade</taxon>
        <taxon>Candida</taxon>
    </lineage>
</organism>
<gene>
    <name evidence="3" type="ORF">CORT_0F00610</name>
</gene>
<dbReference type="Proteomes" id="UP000005018">
    <property type="component" value="Chromosome 6"/>
</dbReference>
<dbReference type="CDD" id="cd02947">
    <property type="entry name" value="TRX_family"/>
    <property type="match status" value="1"/>
</dbReference>
<dbReference type="InterPro" id="IPR036249">
    <property type="entry name" value="Thioredoxin-like_sf"/>
</dbReference>
<name>H8X8Z2_CANO9</name>
<dbReference type="SUPFAM" id="SSF52833">
    <property type="entry name" value="Thioredoxin-like"/>
    <property type="match status" value="1"/>
</dbReference>
<protein>
    <submittedName>
        <fullName evidence="3">Trx2 protein</fullName>
    </submittedName>
</protein>
<dbReference type="Pfam" id="PF00085">
    <property type="entry name" value="Thioredoxin"/>
    <property type="match status" value="1"/>
</dbReference>
<dbReference type="GeneID" id="14541371"/>
<accession>H8X8Z2</accession>
<feature type="region of interest" description="Disordered" evidence="1">
    <location>
        <begin position="1"/>
        <end position="43"/>
    </location>
</feature>
<dbReference type="PANTHER" id="PTHR45663:SF11">
    <property type="entry name" value="GEO12009P1"/>
    <property type="match status" value="1"/>
</dbReference>
<dbReference type="eggNOG" id="KOG0907">
    <property type="taxonomic scope" value="Eukaryota"/>
</dbReference>
<keyword evidence="4" id="KW-1185">Reference proteome</keyword>
<dbReference type="GO" id="GO:0005737">
    <property type="term" value="C:cytoplasm"/>
    <property type="evidence" value="ECO:0007669"/>
    <property type="project" value="TreeGrafter"/>
</dbReference>
<proteinExistence type="predicted"/>
<evidence type="ECO:0000256" key="1">
    <source>
        <dbReference type="SAM" id="MobiDB-lite"/>
    </source>
</evidence>
<dbReference type="PANTHER" id="PTHR45663">
    <property type="entry name" value="GEO12009P1"/>
    <property type="match status" value="1"/>
</dbReference>
<dbReference type="AlphaFoldDB" id="H8X8Z2"/>